<organism evidence="2 3">
    <name type="scientific">Mariniphaga anaerophila</name>
    <dbReference type="NCBI Taxonomy" id="1484053"/>
    <lineage>
        <taxon>Bacteria</taxon>
        <taxon>Pseudomonadati</taxon>
        <taxon>Bacteroidota</taxon>
        <taxon>Bacteroidia</taxon>
        <taxon>Marinilabiliales</taxon>
        <taxon>Prolixibacteraceae</taxon>
        <taxon>Mariniphaga</taxon>
    </lineage>
</organism>
<protein>
    <recommendedName>
        <fullName evidence="1">Novel STAND NTPase 3 domain-containing protein</fullName>
    </recommendedName>
</protein>
<dbReference type="InterPro" id="IPR027417">
    <property type="entry name" value="P-loop_NTPase"/>
</dbReference>
<feature type="domain" description="Novel STAND NTPase 3" evidence="1">
    <location>
        <begin position="195"/>
        <end position="311"/>
    </location>
</feature>
<sequence>MSRLQTIENALVSINETVFQELCDSFLILRNDNYKAFSRTGSQTGKQKTTKGTPDTFLQLPNKKYIFVEYSTNVTQGLPKLKEDIKKCIDVKKTGIPLTEIAEIIICINFNLKAKAIKDLETLLSKTRIRLTVYTLDALALELHLQHRNLVHDYLGLPLDTGQIVSVEKFITEYNKASKGIATPLNNPFLHRETELKDLKNLISKNDLIILYGSPGVGKTKLALETINDFVKESPTYTPFCISYKNAPLLEDLYQNLNTEKDYILFVDDANRIDSFNQIIGFYKAQRTGNLKILITVRDYAFYIVEMLCKDFYFVSYTINKFTDEQITDIVKEEPFGILNSQYHKEIIRIADGNPRIAIMTALLAREKQNIYALADVSDLFEKYYSTFIKDEGEFASTINIKTLGIIAFFYAIPYKDRETVQPILENFGIHYNTFFDCIEKLDRLELVEVQYEYVKISEQNISTYFFYKAFIKDSLLSFEVLFDKYFDNNSARFTDCVIPANNTFGYENVMGKLQPVLQKYWNTIKLDEERSLKLLSVFWFYLQNEALEFVYNIVETLPESTVSSYEVEYETNDFAFAQNKIIELLGEFFRFQNKLKDVIELSFEYTRKLPKHLPELIHKIKESLTFDWEDEQYGFSRQDTLFQILIKGLNNKDLLYSKVFFELSQTFLSFKYRQTKGGRNHSIMFYEYPIPNNAKIRNFRKAIWENTDKNFLNFPTGAFSLQQSYAQRSPDVIKDIMEYDTPFVVDLIEKYLTPDSFEHCRYVHEQIIWCKRNSVIHPDFDLLYSKFINPLYELFLKVNWDRLRDKESYDFDNHREYEKLKESEIRSSLIFNSVSELKSFYENFIFLKNAERESNRWNYNNVFDIIVDENCTRNFELGCQLLKETIANNVIDYVPRITFRNQLTTKEKADFVWNILQEKDFEGKSSWELSFYNNIADELINNKYTPAIKSSIIRLNQGNSIYFGGLHRFINVEPKLFEELLQIIVDRNAGEDKVYIWMDFFNDYFEHLGNDIDLIKKAYTQQVIMQNHFDYEKKGLLKILAKDNHFLVEYINALYLKESSKHYLDDNHELGIVWQIDNIEQPLEEVFDLTNKKEPYMGILKHFCNSFFWNIQGEAKIRAKLFLLDYCKRYYRDSDKINIVVDIVRHSLKEYYNDILLQFISITQDVELFSKIWWRGNGSGVVSGDVILGDLEASEWRNILSIIEKSSLGIKLIPIKQYINSRIESALKYADWERKRKFIERW</sequence>
<accession>A0A1M5BUS9</accession>
<dbReference type="STRING" id="1484053.SAMN05444274_105311"/>
<dbReference type="AlphaFoldDB" id="A0A1M5BUS9"/>
<keyword evidence="3" id="KW-1185">Reference proteome</keyword>
<dbReference type="Proteomes" id="UP000184164">
    <property type="component" value="Unassembled WGS sequence"/>
</dbReference>
<dbReference type="Gene3D" id="3.40.50.300">
    <property type="entry name" value="P-loop containing nucleotide triphosphate hydrolases"/>
    <property type="match status" value="1"/>
</dbReference>
<gene>
    <name evidence="2" type="ORF">SAMN05444274_105311</name>
</gene>
<reference evidence="2 3" key="1">
    <citation type="submission" date="2016-11" db="EMBL/GenBank/DDBJ databases">
        <authorList>
            <person name="Jaros S."/>
            <person name="Januszkiewicz K."/>
            <person name="Wedrychowicz H."/>
        </authorList>
    </citation>
    <scope>NUCLEOTIDE SEQUENCE [LARGE SCALE GENOMIC DNA]</scope>
    <source>
        <strain evidence="2 3">DSM 26910</strain>
    </source>
</reference>
<dbReference type="Pfam" id="PF20720">
    <property type="entry name" value="nSTAND3"/>
    <property type="match status" value="1"/>
</dbReference>
<evidence type="ECO:0000313" key="2">
    <source>
        <dbReference type="EMBL" id="SHF46101.1"/>
    </source>
</evidence>
<proteinExistence type="predicted"/>
<dbReference type="RefSeq" id="WP_073002204.1">
    <property type="nucleotide sequence ID" value="NZ_FQUM01000005.1"/>
</dbReference>
<dbReference type="OrthoDB" id="9816071at2"/>
<dbReference type="InterPro" id="IPR049050">
    <property type="entry name" value="nSTAND3"/>
</dbReference>
<evidence type="ECO:0000313" key="3">
    <source>
        <dbReference type="Proteomes" id="UP000184164"/>
    </source>
</evidence>
<dbReference type="EMBL" id="FQUM01000005">
    <property type="protein sequence ID" value="SHF46101.1"/>
    <property type="molecule type" value="Genomic_DNA"/>
</dbReference>
<name>A0A1M5BUS9_9BACT</name>
<evidence type="ECO:0000259" key="1">
    <source>
        <dbReference type="Pfam" id="PF20720"/>
    </source>
</evidence>
<dbReference type="SUPFAM" id="SSF52540">
    <property type="entry name" value="P-loop containing nucleoside triphosphate hydrolases"/>
    <property type="match status" value="1"/>
</dbReference>